<dbReference type="InterPro" id="IPR013783">
    <property type="entry name" value="Ig-like_fold"/>
</dbReference>
<keyword evidence="2" id="KW-0732">Signal</keyword>
<feature type="domain" description="SLH" evidence="3">
    <location>
        <begin position="1217"/>
        <end position="1277"/>
    </location>
</feature>
<gene>
    <name evidence="4" type="ORF">B9T62_06485</name>
</gene>
<dbReference type="Pfam" id="PF00932">
    <property type="entry name" value="LTD"/>
    <property type="match status" value="1"/>
</dbReference>
<dbReference type="SUPFAM" id="SSF50969">
    <property type="entry name" value="YVTN repeat-like/Quinoprotein amine dehydrogenase"/>
    <property type="match status" value="1"/>
</dbReference>
<feature type="region of interest" description="Disordered" evidence="1">
    <location>
        <begin position="185"/>
        <end position="218"/>
    </location>
</feature>
<feature type="chain" id="PRO_5016298933" description="SLH domain-containing protein" evidence="2">
    <location>
        <begin position="27"/>
        <end position="1406"/>
    </location>
</feature>
<dbReference type="PANTHER" id="PTHR46928">
    <property type="entry name" value="MESENCHYME-SPECIFIC CELL SURFACE GLYCOPROTEIN"/>
    <property type="match status" value="1"/>
</dbReference>
<dbReference type="InterPro" id="IPR008964">
    <property type="entry name" value="Invasin/intimin_cell_adhesion"/>
</dbReference>
<name>A0A2Z2KBV4_9BACL</name>
<proteinExistence type="predicted"/>
<dbReference type="PANTHER" id="PTHR46928:SF1">
    <property type="entry name" value="MESENCHYME-SPECIFIC CELL SURFACE GLYCOPROTEIN"/>
    <property type="match status" value="1"/>
</dbReference>
<evidence type="ECO:0000313" key="5">
    <source>
        <dbReference type="Proteomes" id="UP000249890"/>
    </source>
</evidence>
<dbReference type="InterPro" id="IPR003343">
    <property type="entry name" value="Big_2"/>
</dbReference>
<feature type="compositionally biased region" description="Basic and acidic residues" evidence="1">
    <location>
        <begin position="205"/>
        <end position="218"/>
    </location>
</feature>
<dbReference type="InterPro" id="IPR001322">
    <property type="entry name" value="Lamin_tail_dom"/>
</dbReference>
<feature type="signal peptide" evidence="2">
    <location>
        <begin position="1"/>
        <end position="26"/>
    </location>
</feature>
<evidence type="ECO:0000313" key="4">
    <source>
        <dbReference type="EMBL" id="ASA20480.1"/>
    </source>
</evidence>
<dbReference type="SUPFAM" id="SSF49373">
    <property type="entry name" value="Invasin/intimin cell-adhesion fragments"/>
    <property type="match status" value="1"/>
</dbReference>
<feature type="domain" description="SLH" evidence="3">
    <location>
        <begin position="1278"/>
        <end position="1341"/>
    </location>
</feature>
<dbReference type="Proteomes" id="UP000249890">
    <property type="component" value="Chromosome"/>
</dbReference>
<dbReference type="NCBIfam" id="NF038117">
    <property type="entry name" value="choice_anch_I"/>
    <property type="match status" value="1"/>
</dbReference>
<accession>A0A2Z2KBV4</accession>
<feature type="compositionally biased region" description="Pro residues" evidence="1">
    <location>
        <begin position="977"/>
        <end position="994"/>
    </location>
</feature>
<dbReference type="InterPro" id="IPR001119">
    <property type="entry name" value="SLH_dom"/>
</dbReference>
<dbReference type="Pfam" id="PF05345">
    <property type="entry name" value="He_PIG"/>
    <property type="match status" value="1"/>
</dbReference>
<dbReference type="EMBL" id="CP021780">
    <property type="protein sequence ID" value="ASA20480.1"/>
    <property type="molecule type" value="Genomic_DNA"/>
</dbReference>
<reference evidence="4 5" key="1">
    <citation type="submission" date="2017-06" db="EMBL/GenBank/DDBJ databases">
        <title>Complete genome sequence of Paenibacillus donghaensis KCTC 13049T isolated from East Sea sediment, South Korea.</title>
        <authorList>
            <person name="Jung B.K."/>
            <person name="Hong S.-J."/>
            <person name="Shin J.-H."/>
        </authorList>
    </citation>
    <scope>NUCLEOTIDE SEQUENCE [LARGE SCALE GENOMIC DNA]</scope>
    <source>
        <strain evidence="4 5">KCTC 13049</strain>
    </source>
</reference>
<feature type="domain" description="SLH" evidence="3">
    <location>
        <begin position="1344"/>
        <end position="1406"/>
    </location>
</feature>
<dbReference type="Gene3D" id="2.60.40.10">
    <property type="entry name" value="Immunoglobulins"/>
    <property type="match status" value="1"/>
</dbReference>
<evidence type="ECO:0000259" key="3">
    <source>
        <dbReference type="PROSITE" id="PS51272"/>
    </source>
</evidence>
<sequence>MISILLAAEMLLGTTLAAGSSVAANAAPAGAPYTAEGNYDVKVPHVIINQIYGGGDAKTTGGYFSSGYIELYNPTDSDIQLNGWALQYSDPTMKGQWSKLDLSGTIKAQSSYLIIDGKSNPEYQIDIRGWGDQSWPEQIFYHKGMKVVLLKGTELLQAANPFLDKTADYVDMIGTAGNDEGLTIDGYEGDYPTGKTAGTSKQKSVRRDSFADTDHNKNDTKQISFDSLNAAEFSRLKPHSSADGQWSLTVPELGISTSSLPEASAGAPYAVTLAVYGGLKPYSFEATGLPEGLAIDSQSGQISGTPAAMGTATVSVSVYDASKPSVKAQADYSLKVNEPLTADRLSITKIGGYAVGTTSEDGGVAEIVRYNPDNGRFYLVNGASQPATVDIVNLKDGTQPEKETSINVEQLSETAGFTYGDLTSLDINTATGRIAIAVQEEDAMKPGKVLVLDYEGKLLAEYPTGVQPDMVKYTADGRYILTADEAEPRTLAGDPEGSVTIIDTLSGKVTSVKFDQPEIIDDSVYIRGAVDPETKLITGKGSKADAVRDLEPEFITLSDDQKTAYVSLQENNAIATIDIAGGAAVSVKGLGTKGFSLAGNALDLLNDGQIKLENVPFRGLYMPDGIDQYTTGGTTYLFTANEGDATEWDSMENASKIGDMKGLLNPASPAAQFLNGSKLYDNVEVMSGLDNESLYLYGARSFSIWEAGTMKQVYDSGSDFERITGERLPDFFNASNTNTTLDSRSQKKGPEPEYVKVGKVGQKALAFIGLERIGGLMTYDVTDPAQASFLSYINTREFTPKNNLATDTGPEGIEFIPAAASPSGLPLVLVANEVGGTVAVYQLNVAKVSLDQTAVSLKAGGEAVTLQATVVPPAGGDSAVSWTSSNPAVAAVSTSGRVTPLAKGTAVITAATADGYGTAEAAVAVAAADPVIPVPGTPAPGTPTPGTPTPGTPAPGTPTPGTPAPGTPTPDQGNPVPWIPAPSAPVPSATPAPGTPASAPGIINNGSQVIVELEPAADTAGTLLAAATLEQVEAALKAAPAGGGELVLRSAASVGGAGMKLSLPAAAVQAIASSGTTALIVETGSGSLSLDRSAISAVNAAANGEMVTLTFTAGDGGTDWSKLTPVGQAAAQAKIGNRPILEVGLQAGSRTLSSLGSGTAQLSLAYPATSAEDPLAVVGYRLTEAGELAVIPGSSYDSMDGTLSLTAQLGTTYAVGYNPAAFSDISASFARDSIKYLAAREVIHGIGEDRFSGKAKLTRADAALLLAQLAGQAAEAGTTGSFGDVPTEAYYADAVAWASASGIVNGVGEGRFDPSAEITREQLAVLLVRFVVWMDWSLPAGGAAAGFADQQSISPYAAAAAGTLQQAGILSGRPAPGAAALNFAPQDSASREETAHLLAKLLKLGR</sequence>
<dbReference type="SMART" id="SM00635">
    <property type="entry name" value="BID_2"/>
    <property type="match status" value="1"/>
</dbReference>
<dbReference type="PROSITE" id="PS51272">
    <property type="entry name" value="SLH"/>
    <property type="match status" value="3"/>
</dbReference>
<dbReference type="InterPro" id="IPR052956">
    <property type="entry name" value="Mesenchyme-surface_protein"/>
</dbReference>
<dbReference type="InterPro" id="IPR036415">
    <property type="entry name" value="Lamin_tail_dom_sf"/>
</dbReference>
<protein>
    <recommendedName>
        <fullName evidence="3">SLH domain-containing protein</fullName>
    </recommendedName>
</protein>
<keyword evidence="5" id="KW-1185">Reference proteome</keyword>
<feature type="region of interest" description="Disordered" evidence="1">
    <location>
        <begin position="934"/>
        <end position="1000"/>
    </location>
</feature>
<evidence type="ECO:0000256" key="1">
    <source>
        <dbReference type="SAM" id="MobiDB-lite"/>
    </source>
</evidence>
<organism evidence="4 5">
    <name type="scientific">Paenibacillus donghaensis</name>
    <dbReference type="NCBI Taxonomy" id="414771"/>
    <lineage>
        <taxon>Bacteria</taxon>
        <taxon>Bacillati</taxon>
        <taxon>Bacillota</taxon>
        <taxon>Bacilli</taxon>
        <taxon>Bacillales</taxon>
        <taxon>Paenibacillaceae</taxon>
        <taxon>Paenibacillus</taxon>
    </lineage>
</organism>
<dbReference type="Pfam" id="PF22494">
    <property type="entry name" value="choice_anch_I"/>
    <property type="match status" value="1"/>
</dbReference>
<dbReference type="KEGG" id="pdh:B9T62_06485"/>
<dbReference type="Pfam" id="PF02368">
    <property type="entry name" value="Big_2"/>
    <property type="match status" value="1"/>
</dbReference>
<dbReference type="InterPro" id="IPR011044">
    <property type="entry name" value="Quino_amine_DH_bsu"/>
</dbReference>
<feature type="compositionally biased region" description="Pro residues" evidence="1">
    <location>
        <begin position="934"/>
        <end position="968"/>
    </location>
</feature>
<dbReference type="InterPro" id="IPR055188">
    <property type="entry name" value="Choice_anch_I"/>
</dbReference>
<evidence type="ECO:0000256" key="2">
    <source>
        <dbReference type="SAM" id="SignalP"/>
    </source>
</evidence>
<dbReference type="Gene3D" id="2.60.40.1080">
    <property type="match status" value="1"/>
</dbReference>
<dbReference type="SUPFAM" id="SSF74853">
    <property type="entry name" value="Lamin A/C globular tail domain"/>
    <property type="match status" value="1"/>
</dbReference>
<dbReference type="Pfam" id="PF00395">
    <property type="entry name" value="SLH"/>
    <property type="match status" value="3"/>
</dbReference>